<dbReference type="SMART" id="SM00954">
    <property type="entry name" value="RelA_SpoT"/>
    <property type="match status" value="1"/>
</dbReference>
<dbReference type="CDD" id="cd05399">
    <property type="entry name" value="NT_Rel-Spo_like"/>
    <property type="match status" value="1"/>
</dbReference>
<evidence type="ECO:0000313" key="3">
    <source>
        <dbReference type="Proteomes" id="UP001238163"/>
    </source>
</evidence>
<reference evidence="2" key="1">
    <citation type="submission" date="2023-07" db="EMBL/GenBank/DDBJ databases">
        <title>Genomic Encyclopedia of Type Strains, Phase IV (KMG-IV): sequencing the most valuable type-strain genomes for metagenomic binning, comparative biology and taxonomic classification.</title>
        <authorList>
            <person name="Goeker M."/>
        </authorList>
    </citation>
    <scope>NUCLEOTIDE SEQUENCE</scope>
    <source>
        <strain evidence="2">DSM 24202</strain>
    </source>
</reference>
<evidence type="ECO:0000313" key="2">
    <source>
        <dbReference type="EMBL" id="MDQ0290505.1"/>
    </source>
</evidence>
<dbReference type="AlphaFoldDB" id="A0AAE3VHJ4"/>
<dbReference type="EMBL" id="JAUSVL010000001">
    <property type="protein sequence ID" value="MDQ0290505.1"/>
    <property type="molecule type" value="Genomic_DNA"/>
</dbReference>
<dbReference type="Pfam" id="PF02026">
    <property type="entry name" value="RyR"/>
    <property type="match status" value="1"/>
</dbReference>
<organism evidence="2 3">
    <name type="scientific">Oligosphaera ethanolica</name>
    <dbReference type="NCBI Taxonomy" id="760260"/>
    <lineage>
        <taxon>Bacteria</taxon>
        <taxon>Pseudomonadati</taxon>
        <taxon>Lentisphaerota</taxon>
        <taxon>Oligosphaeria</taxon>
        <taxon>Oligosphaerales</taxon>
        <taxon>Oligosphaeraceae</taxon>
        <taxon>Oligosphaera</taxon>
    </lineage>
</organism>
<dbReference type="InterPro" id="IPR003032">
    <property type="entry name" value="Ryanodine_rcpt"/>
</dbReference>
<dbReference type="GO" id="GO:0015969">
    <property type="term" value="P:guanosine tetraphosphate metabolic process"/>
    <property type="evidence" value="ECO:0007669"/>
    <property type="project" value="InterPro"/>
</dbReference>
<proteinExistence type="predicted"/>
<protein>
    <submittedName>
        <fullName evidence="2">PpGpp synthetase/RelA/SpoT-type nucleotidyltransferase</fullName>
    </submittedName>
</protein>
<dbReference type="Gene3D" id="6.20.350.10">
    <property type="match status" value="1"/>
</dbReference>
<dbReference type="Pfam" id="PF04607">
    <property type="entry name" value="RelA_SpoT"/>
    <property type="match status" value="1"/>
</dbReference>
<dbReference type="SUPFAM" id="SSF81301">
    <property type="entry name" value="Nucleotidyltransferase"/>
    <property type="match status" value="1"/>
</dbReference>
<dbReference type="PANTHER" id="PTHR41773">
    <property type="entry name" value="GTP PYROPHOSPHATASE-RELATED"/>
    <property type="match status" value="1"/>
</dbReference>
<gene>
    <name evidence="2" type="ORF">J3R75_002612</name>
</gene>
<dbReference type="InterPro" id="IPR043519">
    <property type="entry name" value="NT_sf"/>
</dbReference>
<name>A0AAE3VHJ4_9BACT</name>
<sequence length="880" mass="97607">MAEQAIPDVVWHKAQIDAYTAIKPIYDKYAAALERVFTVAKSVSIPECIVQVRAKAMPSFAEKCLRKYEKHKDPVNELNDLCGARVIVHTLEQVKAVRAFVRCNFLIREEDEKGLILGEDKFGYRDLHFLILLDPARAAAIGFTADEIKVIGSRVAELQVRTVVQHAWADILHDRMYKTKLVYPPTFKRKGSLLAAIMEDGDRQFDSLAGDIDGMQTNFTVYASCQEVDKEIKILEVIYENANQDKKSSAALNLAKAALNLAKAALNLAKLYSAKDRYEDVCTTLKPHQNIEGSLRFEILLELGYALCKQHAAQPASPDYQAGQDALLEVIDECRCEVYDSIPNLRKRQSMLARALTRLGWSYQNCPNNAAKARSCYCQALCVEPGNPYYLAEVLAYEIFCSGKADMISTMEATIREAIATCRQHAANGVELPYAYFTAGRLQLLLGCDKEGPEREKVALDHDKAAVVDYAHGLRLLKTGDICVPSDLLEQEKAWIHRVAHSNTPTHGKKWVLDLIDLYARNGTAAKKTAGETKLAAPVMIVAGSAGIGITSTDIERLTAILADAVAGCRGCILSGGTSVGVPGAISQAVMEASSKGQVPELVSYLPRSLPTDLEADKRYRMVICGENDFSPAQPLQYWRDILANGVAAKEVVVFGYGGGMIAAAEYAIALMLGAEVYLVRGSGRAADGFLQMEALIPNLKGLPNDKKSILFLFRSASPAPATFTSEELDRMARQIHANYVEKNAKKIPESLRHWDRLDDNYRQANIGQAQEMAEILHRHNFAVVPQSSPGVALTTDDMKQKDLKEFVEKMAELEHGRWNVDRLKKGWRHGERDNEHKVHDCLVPWDVLPDQIREYDREAIRNYPGILANVGMKIVKLGD</sequence>
<evidence type="ECO:0000259" key="1">
    <source>
        <dbReference type="SMART" id="SM00954"/>
    </source>
</evidence>
<dbReference type="RefSeq" id="WP_307262084.1">
    <property type="nucleotide sequence ID" value="NZ_JAUSVL010000001.1"/>
</dbReference>
<dbReference type="Gene3D" id="3.30.460.10">
    <property type="entry name" value="Beta Polymerase, domain 2"/>
    <property type="match status" value="1"/>
</dbReference>
<keyword evidence="3" id="KW-1185">Reference proteome</keyword>
<feature type="domain" description="RelA/SpoT" evidence="1">
    <location>
        <begin position="52"/>
        <end position="183"/>
    </location>
</feature>
<comment type="caution">
    <text evidence="2">The sequence shown here is derived from an EMBL/GenBank/DDBJ whole genome shotgun (WGS) entry which is preliminary data.</text>
</comment>
<dbReference type="PANTHER" id="PTHR41773:SF1">
    <property type="entry name" value="RELA_SPOT DOMAIN-CONTAINING PROTEIN"/>
    <property type="match status" value="1"/>
</dbReference>
<dbReference type="InterPro" id="IPR011990">
    <property type="entry name" value="TPR-like_helical_dom_sf"/>
</dbReference>
<dbReference type="SUPFAM" id="SSF48452">
    <property type="entry name" value="TPR-like"/>
    <property type="match status" value="1"/>
</dbReference>
<accession>A0AAE3VHJ4</accession>
<dbReference type="Proteomes" id="UP001238163">
    <property type="component" value="Unassembled WGS sequence"/>
</dbReference>
<dbReference type="InterPro" id="IPR007685">
    <property type="entry name" value="RelA_SpoT"/>
</dbReference>